<dbReference type="GO" id="GO:0005524">
    <property type="term" value="F:ATP binding"/>
    <property type="evidence" value="ECO:0007669"/>
    <property type="project" value="UniProtKB-KW"/>
</dbReference>
<dbReference type="SUPFAM" id="SSF56112">
    <property type="entry name" value="Protein kinase-like (PK-like)"/>
    <property type="match status" value="1"/>
</dbReference>
<dbReference type="GO" id="GO:0005634">
    <property type="term" value="C:nucleus"/>
    <property type="evidence" value="ECO:0007669"/>
    <property type="project" value="TreeGrafter"/>
</dbReference>
<feature type="signal peptide" evidence="9">
    <location>
        <begin position="1"/>
        <end position="18"/>
    </location>
</feature>
<dbReference type="AlphaFoldDB" id="A0A1R2B184"/>
<keyword evidence="4" id="KW-0547">Nucleotide-binding</keyword>
<dbReference type="Pfam" id="PF00069">
    <property type="entry name" value="Pkinase"/>
    <property type="match status" value="1"/>
</dbReference>
<dbReference type="GO" id="GO:0004694">
    <property type="term" value="F:eukaryotic translation initiation factor 2alpha kinase activity"/>
    <property type="evidence" value="ECO:0007669"/>
    <property type="project" value="TreeGrafter"/>
</dbReference>
<keyword evidence="5" id="KW-0418">Kinase</keyword>
<evidence type="ECO:0000313" key="12">
    <source>
        <dbReference type="Proteomes" id="UP000187209"/>
    </source>
</evidence>
<dbReference type="GO" id="GO:0005737">
    <property type="term" value="C:cytoplasm"/>
    <property type="evidence" value="ECO:0007669"/>
    <property type="project" value="TreeGrafter"/>
</dbReference>
<dbReference type="PROSITE" id="PS50011">
    <property type="entry name" value="PROTEIN_KINASE_DOM"/>
    <property type="match status" value="1"/>
</dbReference>
<keyword evidence="3" id="KW-0808">Transferase</keyword>
<keyword evidence="2" id="KW-0723">Serine/threonine-protein kinase</keyword>
<reference evidence="11 12" key="1">
    <citation type="submission" date="2016-11" db="EMBL/GenBank/DDBJ databases">
        <title>The macronuclear genome of Stentor coeruleus: a giant cell with tiny introns.</title>
        <authorList>
            <person name="Slabodnick M."/>
            <person name="Ruby J.G."/>
            <person name="Reiff S.B."/>
            <person name="Swart E.C."/>
            <person name="Gosai S."/>
            <person name="Prabakaran S."/>
            <person name="Witkowska E."/>
            <person name="Larue G.E."/>
            <person name="Fisher S."/>
            <person name="Freeman R.M."/>
            <person name="Gunawardena J."/>
            <person name="Chu W."/>
            <person name="Stover N.A."/>
            <person name="Gregory B.D."/>
            <person name="Nowacki M."/>
            <person name="Derisi J."/>
            <person name="Roy S.W."/>
            <person name="Marshall W.F."/>
            <person name="Sood P."/>
        </authorList>
    </citation>
    <scope>NUCLEOTIDE SEQUENCE [LARGE SCALE GENOMIC DNA]</scope>
    <source>
        <strain evidence="11">WM001</strain>
    </source>
</reference>
<protein>
    <recommendedName>
        <fullName evidence="1">non-specific serine/threonine protein kinase</fullName>
        <ecNumber evidence="1">2.7.11.1</ecNumber>
    </recommendedName>
</protein>
<dbReference type="EMBL" id="MPUH01001079">
    <property type="protein sequence ID" value="OMJ70528.1"/>
    <property type="molecule type" value="Genomic_DNA"/>
</dbReference>
<keyword evidence="6" id="KW-0067">ATP-binding</keyword>
<proteinExistence type="predicted"/>
<dbReference type="PANTHER" id="PTHR11042:SF160">
    <property type="entry name" value="EUKARYOTIC TRANSLATION INITIATION FACTOR 2-ALPHA KINASE 1"/>
    <property type="match status" value="1"/>
</dbReference>
<feature type="transmembrane region" description="Helical" evidence="8">
    <location>
        <begin position="104"/>
        <end position="124"/>
    </location>
</feature>
<dbReference type="Gene3D" id="3.30.200.20">
    <property type="entry name" value="Phosphorylase Kinase, domain 1"/>
    <property type="match status" value="1"/>
</dbReference>
<gene>
    <name evidence="11" type="ORF">SteCoe_31483</name>
</gene>
<dbReference type="OrthoDB" id="1405469at2759"/>
<keyword evidence="12" id="KW-1185">Reference proteome</keyword>
<evidence type="ECO:0000256" key="6">
    <source>
        <dbReference type="ARBA" id="ARBA00022840"/>
    </source>
</evidence>
<keyword evidence="8" id="KW-0472">Membrane</keyword>
<evidence type="ECO:0000256" key="3">
    <source>
        <dbReference type="ARBA" id="ARBA00022679"/>
    </source>
</evidence>
<keyword evidence="9" id="KW-0732">Signal</keyword>
<dbReference type="InterPro" id="IPR000719">
    <property type="entry name" value="Prot_kinase_dom"/>
</dbReference>
<keyword evidence="8" id="KW-1133">Transmembrane helix</keyword>
<evidence type="ECO:0000256" key="9">
    <source>
        <dbReference type="SAM" id="SignalP"/>
    </source>
</evidence>
<evidence type="ECO:0000256" key="2">
    <source>
        <dbReference type="ARBA" id="ARBA00022527"/>
    </source>
</evidence>
<dbReference type="Proteomes" id="UP000187209">
    <property type="component" value="Unassembled WGS sequence"/>
</dbReference>
<evidence type="ECO:0000259" key="10">
    <source>
        <dbReference type="PROSITE" id="PS50011"/>
    </source>
</evidence>
<evidence type="ECO:0000313" key="11">
    <source>
        <dbReference type="EMBL" id="OMJ70528.1"/>
    </source>
</evidence>
<dbReference type="GO" id="GO:0017148">
    <property type="term" value="P:negative regulation of translation"/>
    <property type="evidence" value="ECO:0007669"/>
    <property type="project" value="UniProtKB-KW"/>
</dbReference>
<evidence type="ECO:0000256" key="4">
    <source>
        <dbReference type="ARBA" id="ARBA00022741"/>
    </source>
</evidence>
<dbReference type="InterPro" id="IPR050339">
    <property type="entry name" value="CC_SR_Kinase"/>
</dbReference>
<dbReference type="PANTHER" id="PTHR11042">
    <property type="entry name" value="EUKARYOTIC TRANSLATION INITIATION FACTOR 2-ALPHA KINASE EIF2-ALPHA KINASE -RELATED"/>
    <property type="match status" value="1"/>
</dbReference>
<feature type="domain" description="Protein kinase" evidence="10">
    <location>
        <begin position="186"/>
        <end position="432"/>
    </location>
</feature>
<name>A0A1R2B184_9CILI</name>
<dbReference type="Gene3D" id="1.10.510.10">
    <property type="entry name" value="Transferase(Phosphotransferase) domain 1"/>
    <property type="match status" value="1"/>
</dbReference>
<accession>A0A1R2B184</accession>
<evidence type="ECO:0000256" key="7">
    <source>
        <dbReference type="ARBA" id="ARBA00023193"/>
    </source>
</evidence>
<evidence type="ECO:0000256" key="1">
    <source>
        <dbReference type="ARBA" id="ARBA00012513"/>
    </source>
</evidence>
<feature type="chain" id="PRO_5012774269" description="non-specific serine/threonine protein kinase" evidence="9">
    <location>
        <begin position="19"/>
        <end position="432"/>
    </location>
</feature>
<dbReference type="EC" id="2.7.11.1" evidence="1"/>
<organism evidence="11 12">
    <name type="scientific">Stentor coeruleus</name>
    <dbReference type="NCBI Taxonomy" id="5963"/>
    <lineage>
        <taxon>Eukaryota</taxon>
        <taxon>Sar</taxon>
        <taxon>Alveolata</taxon>
        <taxon>Ciliophora</taxon>
        <taxon>Postciliodesmatophora</taxon>
        <taxon>Heterotrichea</taxon>
        <taxon>Heterotrichida</taxon>
        <taxon>Stentoridae</taxon>
        <taxon>Stentor</taxon>
    </lineage>
</organism>
<keyword evidence="8" id="KW-0812">Transmembrane</keyword>
<sequence length="432" mass="49891">MNIGKSISFLSLLCVGYLLYPDLREFLWSNIGGLSIDKDQNISKTENEKIASPFSEDLGNEVFVTCTTDVINSFNIGTYSWFLSSTPGNYFEDYDYLLSHQSMIILIITAGIAGFIFGRLMNLYNTSALSPTSSQGETPSSFFEGEETIDRTPEDFGLDDKCLCYEEEFEKDIKAMIDNSNFNKNFYDHDLIETKRIDEIYTAKHVLDKQIYVIKKIPIKVDKNKKLLENEIFREISCLKSINSKYIARYLTSWLEESECFSNSINKKKLLLCIQTEAYTYKNLKEWLDLGIQNKKPCYKIFKQLVKGLKNIHEHNLCHGNLKTKNVFLNRSKNVKISNFRLGKLGENCVKAGQKKDIINLASILIELFVIFHSKEDRKVALQRFHDELVIPVELKEDYEEVYDIVMQMISSSERKELLNDILAKPIIFNAL</sequence>
<keyword evidence="7" id="KW-0652">Protein synthesis inhibitor</keyword>
<dbReference type="SMART" id="SM00220">
    <property type="entry name" value="S_TKc"/>
    <property type="match status" value="1"/>
</dbReference>
<evidence type="ECO:0000256" key="5">
    <source>
        <dbReference type="ARBA" id="ARBA00022777"/>
    </source>
</evidence>
<evidence type="ECO:0000256" key="8">
    <source>
        <dbReference type="SAM" id="Phobius"/>
    </source>
</evidence>
<comment type="caution">
    <text evidence="11">The sequence shown here is derived from an EMBL/GenBank/DDBJ whole genome shotgun (WGS) entry which is preliminary data.</text>
</comment>
<dbReference type="InterPro" id="IPR011009">
    <property type="entry name" value="Kinase-like_dom_sf"/>
</dbReference>